<dbReference type="OrthoDB" id="6361053at2759"/>
<keyword evidence="4" id="KW-1185">Reference proteome</keyword>
<evidence type="ECO:0000256" key="1">
    <source>
        <dbReference type="SAM" id="Coils"/>
    </source>
</evidence>
<dbReference type="InterPro" id="IPR032060">
    <property type="entry name" value="MGA_dom"/>
</dbReference>
<gene>
    <name evidence="3" type="ORF">DGAL_LOCUS16549</name>
</gene>
<feature type="coiled-coil region" evidence="1">
    <location>
        <begin position="292"/>
        <end position="358"/>
    </location>
</feature>
<dbReference type="EMBL" id="CAKKLH010000331">
    <property type="protein sequence ID" value="CAH0112768.1"/>
    <property type="molecule type" value="Genomic_DNA"/>
</dbReference>
<feature type="domain" description="MGA conserved" evidence="2">
    <location>
        <begin position="214"/>
        <end position="255"/>
    </location>
</feature>
<name>A0A8J2S1D5_9CRUS</name>
<dbReference type="AlphaFoldDB" id="A0A8J2S1D5"/>
<evidence type="ECO:0000313" key="3">
    <source>
        <dbReference type="EMBL" id="CAH0112768.1"/>
    </source>
</evidence>
<organism evidence="3 4">
    <name type="scientific">Daphnia galeata</name>
    <dbReference type="NCBI Taxonomy" id="27404"/>
    <lineage>
        <taxon>Eukaryota</taxon>
        <taxon>Metazoa</taxon>
        <taxon>Ecdysozoa</taxon>
        <taxon>Arthropoda</taxon>
        <taxon>Crustacea</taxon>
        <taxon>Branchiopoda</taxon>
        <taxon>Diplostraca</taxon>
        <taxon>Cladocera</taxon>
        <taxon>Anomopoda</taxon>
        <taxon>Daphniidae</taxon>
        <taxon>Daphnia</taxon>
    </lineage>
</organism>
<protein>
    <recommendedName>
        <fullName evidence="2">MGA conserved domain-containing protein</fullName>
    </recommendedName>
</protein>
<sequence>MDPKTILTPILIKESKHSALFVNKGVETVDPYPKQHNTNVPGYENFSKNNYYPSSMLLPVDTKYLSLASLSLNSDIALDESTKSNCSLLPPHSNIAALASSNTNVIPLFDIADPVRKEIGFKLEKDLFVECDTIDGMVIRSFTTIDDLEQFVARSAPENAMKLSPRLKKIRKIDPSSPGDIERDKLDASLLVLSEEPYYDDYNVHSNTRRLVVDCQNLFCVLGCICDSLNSSRPLPEHCRHTECMFNRTCCYKQKLAFFDFPSPIERYDSQEYHKFSKHALLKEFYLKTDIIDRLTAELLEKQFEIDNLTNQKMRKRKATSENNLTLLPLAMKSETKVKNLKAREEKFRSEIKEETEGSRVKAKVEVEGAKMKTRRSLALDGLKLGSFSFDESILNRLAAENTTFSVFVRQLLRKMFTSDFLSSKTLSSMKDEHLAAITDATMKRFTFYQQRNGECVRVTPELVKQIIRSEFNVKQTQKKNKKKAY</sequence>
<evidence type="ECO:0000313" key="4">
    <source>
        <dbReference type="Proteomes" id="UP000789390"/>
    </source>
</evidence>
<dbReference type="Pfam" id="PF16059">
    <property type="entry name" value="MGA_dom"/>
    <property type="match status" value="1"/>
</dbReference>
<accession>A0A8J2S1D5</accession>
<dbReference type="Proteomes" id="UP000789390">
    <property type="component" value="Unassembled WGS sequence"/>
</dbReference>
<reference evidence="3" key="1">
    <citation type="submission" date="2021-11" db="EMBL/GenBank/DDBJ databases">
        <authorList>
            <person name="Schell T."/>
        </authorList>
    </citation>
    <scope>NUCLEOTIDE SEQUENCE</scope>
    <source>
        <strain evidence="3">M5</strain>
    </source>
</reference>
<evidence type="ECO:0000259" key="2">
    <source>
        <dbReference type="Pfam" id="PF16059"/>
    </source>
</evidence>
<keyword evidence="1" id="KW-0175">Coiled coil</keyword>
<comment type="caution">
    <text evidence="3">The sequence shown here is derived from an EMBL/GenBank/DDBJ whole genome shotgun (WGS) entry which is preliminary data.</text>
</comment>
<proteinExistence type="predicted"/>